<name>A0A182IQD6_ANOAO</name>
<protein>
    <submittedName>
        <fullName evidence="1">Uncharacterized protein</fullName>
    </submittedName>
</protein>
<accession>A0A182IQD6</accession>
<dbReference type="EnsemblMetazoa" id="AATE003482-RA">
    <property type="protein sequence ID" value="AATE003482-PA.1"/>
    <property type="gene ID" value="AATE003482"/>
</dbReference>
<dbReference type="EMBL" id="AXCP01007952">
    <property type="status" value="NOT_ANNOTATED_CDS"/>
    <property type="molecule type" value="Genomic_DNA"/>
</dbReference>
<evidence type="ECO:0000313" key="1">
    <source>
        <dbReference type="EnsemblMetazoa" id="AATE003482-PA.1"/>
    </source>
</evidence>
<dbReference type="EMBL" id="AXCP01007954">
    <property type="status" value="NOT_ANNOTATED_CDS"/>
    <property type="molecule type" value="Genomic_DNA"/>
</dbReference>
<dbReference type="EMBL" id="AXCP01007953">
    <property type="status" value="NOT_ANNOTATED_CDS"/>
    <property type="molecule type" value="Genomic_DNA"/>
</dbReference>
<proteinExistence type="predicted"/>
<dbReference type="AlphaFoldDB" id="A0A182IQD6"/>
<reference evidence="1" key="1">
    <citation type="submission" date="2022-08" db="UniProtKB">
        <authorList>
            <consortium name="EnsemblMetazoa"/>
        </authorList>
    </citation>
    <scope>IDENTIFICATION</scope>
    <source>
        <strain evidence="1">EBRO</strain>
    </source>
</reference>
<sequence>MFQRSGRAGIVVVLHRLDLAEDLRADAGHLPEVALQQHRLLRALALLLVLLVVSLHALLLVLLVLLLLLETLRLVGRHRTRRRPPGACGTNVGQSDALVRTVADLNC</sequence>
<organism evidence="1">
    <name type="scientific">Anopheles atroparvus</name>
    <name type="common">European mosquito</name>
    <dbReference type="NCBI Taxonomy" id="41427"/>
    <lineage>
        <taxon>Eukaryota</taxon>
        <taxon>Metazoa</taxon>
        <taxon>Ecdysozoa</taxon>
        <taxon>Arthropoda</taxon>
        <taxon>Hexapoda</taxon>
        <taxon>Insecta</taxon>
        <taxon>Pterygota</taxon>
        <taxon>Neoptera</taxon>
        <taxon>Endopterygota</taxon>
        <taxon>Diptera</taxon>
        <taxon>Nematocera</taxon>
        <taxon>Culicoidea</taxon>
        <taxon>Culicidae</taxon>
        <taxon>Anophelinae</taxon>
        <taxon>Anopheles</taxon>
    </lineage>
</organism>
<dbReference type="VEuPathDB" id="VectorBase:AATE003482"/>